<gene>
    <name evidence="3" type="ORF">FR932_02260</name>
</gene>
<evidence type="ECO:0000259" key="2">
    <source>
        <dbReference type="PROSITE" id="PS50887"/>
    </source>
</evidence>
<dbReference type="KEGG" id="mmaa:FR932_02260"/>
<dbReference type="RefSeq" id="WP_019441969.1">
    <property type="nucleotide sequence ID" value="NZ_ALOE01000023.1"/>
</dbReference>
<dbReference type="EMBL" id="CP044399">
    <property type="protein sequence ID" value="QFI36736.1"/>
    <property type="molecule type" value="Genomic_DNA"/>
</dbReference>
<keyword evidence="1" id="KW-0472">Membrane</keyword>
<dbReference type="NCBIfam" id="TIGR00254">
    <property type="entry name" value="GGDEF"/>
    <property type="match status" value="1"/>
</dbReference>
<dbReference type="InterPro" id="IPR043128">
    <property type="entry name" value="Rev_trsase/Diguanyl_cyclase"/>
</dbReference>
<proteinExistence type="predicted"/>
<dbReference type="Gene3D" id="3.30.70.270">
    <property type="match status" value="1"/>
</dbReference>
<feature type="domain" description="GGDEF" evidence="2">
    <location>
        <begin position="235"/>
        <end position="369"/>
    </location>
</feature>
<dbReference type="OrthoDB" id="766410at2"/>
<name>A0A5J6WFQ6_MORMI</name>
<organism evidence="3 4">
    <name type="scientific">Moritella marina ATCC 15381</name>
    <dbReference type="NCBI Taxonomy" id="1202962"/>
    <lineage>
        <taxon>Bacteria</taxon>
        <taxon>Pseudomonadati</taxon>
        <taxon>Pseudomonadota</taxon>
        <taxon>Gammaproteobacteria</taxon>
        <taxon>Alteromonadales</taxon>
        <taxon>Moritellaceae</taxon>
        <taxon>Moritella</taxon>
    </lineage>
</organism>
<accession>A0A5J6WFQ6</accession>
<dbReference type="InterPro" id="IPR000160">
    <property type="entry name" value="GGDEF_dom"/>
</dbReference>
<reference evidence="3 4" key="1">
    <citation type="submission" date="2019-09" db="EMBL/GenBank/DDBJ databases">
        <title>Hybrid Assembly of the complete Genome of the Deep-Sea Bacterium Moritella marina from long Nanopore and Illumina reads.</title>
        <authorList>
            <person name="Magin S."/>
            <person name="Georgoulis A."/>
            <person name="Papadimitriou K."/>
            <person name="Iliakis G."/>
            <person name="Vorgias C.E."/>
        </authorList>
    </citation>
    <scope>NUCLEOTIDE SEQUENCE [LARGE SCALE GENOMIC DNA]</scope>
    <source>
        <strain evidence="3 4">MP-1</strain>
    </source>
</reference>
<dbReference type="CDD" id="cd01949">
    <property type="entry name" value="GGDEF"/>
    <property type="match status" value="1"/>
</dbReference>
<keyword evidence="1" id="KW-1133">Transmembrane helix</keyword>
<feature type="transmembrane region" description="Helical" evidence="1">
    <location>
        <begin position="176"/>
        <end position="202"/>
    </location>
</feature>
<keyword evidence="4" id="KW-1185">Reference proteome</keyword>
<evidence type="ECO:0000256" key="1">
    <source>
        <dbReference type="SAM" id="Phobius"/>
    </source>
</evidence>
<keyword evidence="1" id="KW-0812">Transmembrane</keyword>
<dbReference type="Proteomes" id="UP000327424">
    <property type="component" value="Chromosome"/>
</dbReference>
<evidence type="ECO:0000313" key="4">
    <source>
        <dbReference type="Proteomes" id="UP000327424"/>
    </source>
</evidence>
<dbReference type="Pfam" id="PF00990">
    <property type="entry name" value="GGDEF"/>
    <property type="match status" value="1"/>
</dbReference>
<dbReference type="AlphaFoldDB" id="A0A5J6WFQ6"/>
<sequence>MKNKYTITMWLPLILIVLVELYLAGFITLKYEQNNKNVMRNVESIRASYWGTWYVGKELSQLEAQIKKSIYLNKQDNEGLLEKLDFLIVSYEFLALDVKISPLLQRYAVNVLQENIDKLDEVTQQVLLKEQPINHYPDILAIVEQLKLGHDNVVFFELKGSDLNIFTDEVNRNQQVLLYIIYTALFMVTVLITVWLVTYLNFKRTQKQSNMDELTQLPNRKHCMELITVKIQKKKQLCCLFIDLNGFKQVNDTLGHHAGDEVLKTISKRVSYSIGDEDIFARIGGDEFVLILCDYGHDLNVQSIVERIIKQIQLPMYIDGEAVNVGCAIGISFLSKDVDTVNKLFLTADSAMYVAKGLKEGNSSNYQYY</sequence>
<dbReference type="PANTHER" id="PTHR46663">
    <property type="entry name" value="DIGUANYLATE CYCLASE DGCT-RELATED"/>
    <property type="match status" value="1"/>
</dbReference>
<protein>
    <submittedName>
        <fullName evidence="3">GGDEF domain-containing protein</fullName>
    </submittedName>
</protein>
<dbReference type="PANTHER" id="PTHR46663:SF3">
    <property type="entry name" value="SLL0267 PROTEIN"/>
    <property type="match status" value="1"/>
</dbReference>
<evidence type="ECO:0000313" key="3">
    <source>
        <dbReference type="EMBL" id="QFI36736.1"/>
    </source>
</evidence>
<dbReference type="InterPro" id="IPR052163">
    <property type="entry name" value="DGC-Regulatory_Protein"/>
</dbReference>
<feature type="transmembrane region" description="Helical" evidence="1">
    <location>
        <begin position="7"/>
        <end position="29"/>
    </location>
</feature>
<dbReference type="SMART" id="SM00267">
    <property type="entry name" value="GGDEF"/>
    <property type="match status" value="1"/>
</dbReference>
<dbReference type="SUPFAM" id="SSF55073">
    <property type="entry name" value="Nucleotide cyclase"/>
    <property type="match status" value="1"/>
</dbReference>
<dbReference type="PROSITE" id="PS50887">
    <property type="entry name" value="GGDEF"/>
    <property type="match status" value="1"/>
</dbReference>
<dbReference type="InterPro" id="IPR029787">
    <property type="entry name" value="Nucleotide_cyclase"/>
</dbReference>